<sequence length="105" mass="11815">METRKAQGASAWEQLRENRPTRCNARLTVSESGGCREVRKSETDAKSKAGKLGGMKERLPDNIPMKGLISRRLDTSQPGASLDRVVARDFSPTALAIWWSRPRWF</sequence>
<proteinExistence type="predicted"/>
<dbReference type="EMBL" id="AM920436">
    <property type="protein sequence ID" value="CAP96164.1"/>
    <property type="molecule type" value="Genomic_DNA"/>
</dbReference>
<accession>B6HM07</accession>
<dbReference type="VEuPathDB" id="FungiDB:PCH_Pc21g12670"/>
<feature type="region of interest" description="Disordered" evidence="1">
    <location>
        <begin position="31"/>
        <end position="61"/>
    </location>
</feature>
<keyword evidence="3" id="KW-1185">Reference proteome</keyword>
<dbReference type="HOGENOM" id="CLU_177180_0_0_1"/>
<evidence type="ECO:0000313" key="3">
    <source>
        <dbReference type="Proteomes" id="UP000000724"/>
    </source>
</evidence>
<dbReference type="Proteomes" id="UP000000724">
    <property type="component" value="Contig Pc00c21"/>
</dbReference>
<evidence type="ECO:0000256" key="1">
    <source>
        <dbReference type="SAM" id="MobiDB-lite"/>
    </source>
</evidence>
<dbReference type="OrthoDB" id="10335774at2759"/>
<feature type="compositionally biased region" description="Basic and acidic residues" evidence="1">
    <location>
        <begin position="34"/>
        <end position="47"/>
    </location>
</feature>
<dbReference type="AlphaFoldDB" id="B6HM07"/>
<reference evidence="2 3" key="1">
    <citation type="journal article" date="2008" name="Nat. Biotechnol.">
        <title>Genome sequencing and analysis of the filamentous fungus Penicillium chrysogenum.</title>
        <authorList>
            <person name="van den Berg M.A."/>
            <person name="Albang R."/>
            <person name="Albermann K."/>
            <person name="Badger J.H."/>
            <person name="Daran J.-M."/>
            <person name="Driessen A.J.M."/>
            <person name="Garcia-Estrada C."/>
            <person name="Fedorova N.D."/>
            <person name="Harris D.M."/>
            <person name="Heijne W.H.M."/>
            <person name="Joardar V.S."/>
            <person name="Kiel J.A.K.W."/>
            <person name="Kovalchuk A."/>
            <person name="Martin J.F."/>
            <person name="Nierman W.C."/>
            <person name="Nijland J.G."/>
            <person name="Pronk J.T."/>
            <person name="Roubos J.A."/>
            <person name="van der Klei I.J."/>
            <person name="van Peij N.N.M.E."/>
            <person name="Veenhuis M."/>
            <person name="von Doehren H."/>
            <person name="Wagner C."/>
            <person name="Wortman J.R."/>
            <person name="Bovenberg R.A.L."/>
        </authorList>
    </citation>
    <scope>NUCLEOTIDE SEQUENCE [LARGE SCALE GENOMIC DNA]</scope>
    <source>
        <strain evidence="3">ATCC 28089 / DSM 1075 / NRRL 1951 / Wisconsin 54-1255</strain>
    </source>
</reference>
<protein>
    <submittedName>
        <fullName evidence="2">Uncharacterized protein</fullName>
    </submittedName>
</protein>
<name>B6HM07_PENRW</name>
<organism evidence="2 3">
    <name type="scientific">Penicillium rubens (strain ATCC 28089 / DSM 1075 / NRRL 1951 / Wisconsin 54-1255)</name>
    <name type="common">Penicillium chrysogenum</name>
    <dbReference type="NCBI Taxonomy" id="500485"/>
    <lineage>
        <taxon>Eukaryota</taxon>
        <taxon>Fungi</taxon>
        <taxon>Dikarya</taxon>
        <taxon>Ascomycota</taxon>
        <taxon>Pezizomycotina</taxon>
        <taxon>Eurotiomycetes</taxon>
        <taxon>Eurotiomycetidae</taxon>
        <taxon>Eurotiales</taxon>
        <taxon>Aspergillaceae</taxon>
        <taxon>Penicillium</taxon>
        <taxon>Penicillium chrysogenum species complex</taxon>
    </lineage>
</organism>
<evidence type="ECO:0000313" key="2">
    <source>
        <dbReference type="EMBL" id="CAP96164.1"/>
    </source>
</evidence>
<gene>
    <name evidence="2" type="ORF">Pc21g12670</name>
    <name evidence="2" type="ORF">PCH_Pc21g12670</name>
</gene>